<dbReference type="RefSeq" id="WP_215487961.1">
    <property type="nucleotide sequence ID" value="NZ_BAAAPJ010000008.1"/>
</dbReference>
<organism evidence="2 3">
    <name type="scientific">Microbacterium flavum</name>
    <dbReference type="NCBI Taxonomy" id="415216"/>
    <lineage>
        <taxon>Bacteria</taxon>
        <taxon>Bacillati</taxon>
        <taxon>Actinomycetota</taxon>
        <taxon>Actinomycetes</taxon>
        <taxon>Micrococcales</taxon>
        <taxon>Microbacteriaceae</taxon>
        <taxon>Microbacterium</taxon>
    </lineage>
</organism>
<dbReference type="EMBL" id="JAFLHG010000010">
    <property type="protein sequence ID" value="MBT8798735.1"/>
    <property type="molecule type" value="Genomic_DNA"/>
</dbReference>
<comment type="caution">
    <text evidence="2">The sequence shown here is derived from an EMBL/GenBank/DDBJ whole genome shotgun (WGS) entry which is preliminary data.</text>
</comment>
<protein>
    <submittedName>
        <fullName evidence="2">Uncharacterized protein</fullName>
    </submittedName>
</protein>
<sequence>MTDYVPSLIAVVGTLLGATLAFVFQSRLSTRQATQARKDRQREDYVAAATELASAVSTLIQAEYNRAKLRFTGVEGERREEARRDVYDKRTATRGAAFRLQLVGSPAEDRSLVVATEELIMLCRAISTDTPTHADAKARKRAANAALEALIGDAHRRINRL</sequence>
<reference evidence="2 3" key="1">
    <citation type="submission" date="2021-03" db="EMBL/GenBank/DDBJ databases">
        <title>Microbacterium pauli sp. nov., isolated from microfiltered milk.</title>
        <authorList>
            <person name="Bellassi P."/>
            <person name="Fontana A."/>
            <person name="Callegari M.L."/>
            <person name="Lorenzo M."/>
            <person name="Cappa F."/>
        </authorList>
    </citation>
    <scope>NUCLEOTIDE SEQUENCE [LARGE SCALE GENOMIC DNA]</scope>
    <source>
        <strain evidence="2 3">DSM 18909</strain>
    </source>
</reference>
<keyword evidence="1" id="KW-0472">Membrane</keyword>
<name>A0ABS5XW19_9MICO</name>
<proteinExistence type="predicted"/>
<dbReference type="Proteomes" id="UP000740605">
    <property type="component" value="Unassembled WGS sequence"/>
</dbReference>
<evidence type="ECO:0000256" key="1">
    <source>
        <dbReference type="SAM" id="Phobius"/>
    </source>
</evidence>
<evidence type="ECO:0000313" key="2">
    <source>
        <dbReference type="EMBL" id="MBT8798735.1"/>
    </source>
</evidence>
<keyword evidence="1" id="KW-0812">Transmembrane</keyword>
<accession>A0ABS5XW19</accession>
<feature type="transmembrane region" description="Helical" evidence="1">
    <location>
        <begin position="6"/>
        <end position="24"/>
    </location>
</feature>
<gene>
    <name evidence="2" type="ORF">J0P97_11715</name>
</gene>
<evidence type="ECO:0000313" key="3">
    <source>
        <dbReference type="Proteomes" id="UP000740605"/>
    </source>
</evidence>
<keyword evidence="3" id="KW-1185">Reference proteome</keyword>
<keyword evidence="1" id="KW-1133">Transmembrane helix</keyword>